<dbReference type="Proteomes" id="UP000215145">
    <property type="component" value="Unassembled WGS sequence"/>
</dbReference>
<evidence type="ECO:0000256" key="7">
    <source>
        <dbReference type="ARBA" id="ARBA00049339"/>
    </source>
</evidence>
<keyword evidence="6 8" id="KW-0030">Aminoacyl-tRNA synthetase</keyword>
<evidence type="ECO:0000259" key="12">
    <source>
        <dbReference type="SMART" id="SM01016"/>
    </source>
</evidence>
<keyword evidence="3 8" id="KW-0547">Nucleotide-binding</keyword>
<dbReference type="CDD" id="cd00671">
    <property type="entry name" value="ArgRS_core"/>
    <property type="match status" value="1"/>
</dbReference>
<feature type="domain" description="Arginyl tRNA synthetase N-terminal" evidence="12">
    <location>
        <begin position="3"/>
        <end position="96"/>
    </location>
</feature>
<dbReference type="SMART" id="SM00836">
    <property type="entry name" value="DALR_1"/>
    <property type="match status" value="1"/>
</dbReference>
<dbReference type="SMART" id="SM01016">
    <property type="entry name" value="Arg_tRNA_synt_N"/>
    <property type="match status" value="1"/>
</dbReference>
<evidence type="ECO:0000256" key="1">
    <source>
        <dbReference type="ARBA" id="ARBA00005594"/>
    </source>
</evidence>
<dbReference type="GO" id="GO:0004814">
    <property type="term" value="F:arginine-tRNA ligase activity"/>
    <property type="evidence" value="ECO:0007669"/>
    <property type="project" value="UniProtKB-UniRule"/>
</dbReference>
<comment type="caution">
    <text evidence="13">The sequence shown here is derived from an EMBL/GenBank/DDBJ whole genome shotgun (WGS) entry which is preliminary data.</text>
</comment>
<evidence type="ECO:0000256" key="6">
    <source>
        <dbReference type="ARBA" id="ARBA00023146"/>
    </source>
</evidence>
<protein>
    <recommendedName>
        <fullName evidence="8">Arginine--tRNA ligase</fullName>
        <ecNumber evidence="8">6.1.1.19</ecNumber>
    </recommendedName>
    <alternativeName>
        <fullName evidence="8">Arginyl-tRNA synthetase</fullName>
        <shortName evidence="8">ArgRS</shortName>
    </alternativeName>
</protein>
<dbReference type="InterPro" id="IPR014729">
    <property type="entry name" value="Rossmann-like_a/b/a_fold"/>
</dbReference>
<dbReference type="Gene3D" id="1.10.730.10">
    <property type="entry name" value="Isoleucyl-tRNA Synthetase, Domain 1"/>
    <property type="match status" value="1"/>
</dbReference>
<evidence type="ECO:0000256" key="9">
    <source>
        <dbReference type="RuleBase" id="RU363038"/>
    </source>
</evidence>
<dbReference type="OrthoDB" id="9805987at2"/>
<sequence length="647" mass="70422">MTTLLKQSAAALLAPLTGLSEAELAARLEYPPEEALGDLSFPCFPLAKTLRQAPNVIAAALAARLNSAAEMASSKVAAPIIRWHADAAGGFLNLKAVGTGWMDALLREAESPKLGQLPDGAGKRVIIDYSSPNIAKPFGVGHLRSTVIGRALANLHRTAGWDVVTVNHLGDWGTQFGKLIAAYKHWGDRAALEADPIGESLKLYVRFHEEAENAPELVDEGRAWFRRLEQGDAEARELWDYFIRESLKEFQRIYSRLGVSFDHLLGESFYNDKMEETVDRLRRAGLLEASDGASVVRLDEEGMPPCLILKSDGSTIYGARDLATALYRREQMRGDKLLYVVGAEQTLHFRQVFRVLEKLDASWSEVERVHTPFGLMKMEGKKMSTRRGKVVFLEEVLDEAKQRALAVIEGKTPDLPGKEDVAEAVGTGAIVFGDLRNRRMLEVDFNLEEMVSMEGETGPYLQYTHARARSLLRRAAELGWTAPLLQEAKDRSDAESGQPGECAPSADASTGSQGKANPASEADSLHIAAYLWPAKDLEVLDAPAARACLLKLGQYSEALRAALREHEPSVLARYLLELAKAYNRFYNSGKILGTAAVAGPSEVLSTDEDAALSAQAAAAAKLRLSAAAASVLRHGLTLLGIGTPNKI</sequence>
<dbReference type="EMBL" id="NMUQ01000002">
    <property type="protein sequence ID" value="OXM14931.1"/>
    <property type="molecule type" value="Genomic_DNA"/>
</dbReference>
<dbReference type="PANTHER" id="PTHR11956:SF5">
    <property type="entry name" value="ARGININE--TRNA LIGASE, CYTOPLASMIC"/>
    <property type="match status" value="1"/>
</dbReference>
<accession>A0A229NYT8</accession>
<dbReference type="InterPro" id="IPR008909">
    <property type="entry name" value="DALR_anticod-bd"/>
</dbReference>
<keyword evidence="4 8" id="KW-0067">ATP-binding</keyword>
<proteinExistence type="inferred from homology"/>
<evidence type="ECO:0000256" key="5">
    <source>
        <dbReference type="ARBA" id="ARBA00022917"/>
    </source>
</evidence>
<dbReference type="SUPFAM" id="SSF52374">
    <property type="entry name" value="Nucleotidylyl transferase"/>
    <property type="match status" value="1"/>
</dbReference>
<keyword evidence="2 8" id="KW-0436">Ligase</keyword>
<comment type="subunit">
    <text evidence="8">Monomer.</text>
</comment>
<dbReference type="SUPFAM" id="SSF47323">
    <property type="entry name" value="Anticodon-binding domain of a subclass of class I aminoacyl-tRNA synthetases"/>
    <property type="match status" value="2"/>
</dbReference>
<dbReference type="GO" id="GO:0005524">
    <property type="term" value="F:ATP binding"/>
    <property type="evidence" value="ECO:0007669"/>
    <property type="project" value="UniProtKB-UniRule"/>
</dbReference>
<evidence type="ECO:0000313" key="13">
    <source>
        <dbReference type="EMBL" id="OXM14931.1"/>
    </source>
</evidence>
<dbReference type="NCBIfam" id="TIGR00456">
    <property type="entry name" value="argS"/>
    <property type="match status" value="1"/>
</dbReference>
<dbReference type="SUPFAM" id="SSF55190">
    <property type="entry name" value="Arginyl-tRNA synthetase (ArgRS), N-terminal 'additional' domain"/>
    <property type="match status" value="1"/>
</dbReference>
<gene>
    <name evidence="8 13" type="primary">argS</name>
    <name evidence="13" type="ORF">CGZ75_18905</name>
</gene>
<organism evidence="13 14">
    <name type="scientific">Paenibacillus herberti</name>
    <dbReference type="NCBI Taxonomy" id="1619309"/>
    <lineage>
        <taxon>Bacteria</taxon>
        <taxon>Bacillati</taxon>
        <taxon>Bacillota</taxon>
        <taxon>Bacilli</taxon>
        <taxon>Bacillales</taxon>
        <taxon>Paenibacillaceae</taxon>
        <taxon>Paenibacillus</taxon>
    </lineage>
</organism>
<dbReference type="InterPro" id="IPR009080">
    <property type="entry name" value="tRNAsynth_Ia_anticodon-bd"/>
</dbReference>
<feature type="region of interest" description="Disordered" evidence="10">
    <location>
        <begin position="488"/>
        <end position="519"/>
    </location>
</feature>
<evidence type="ECO:0000256" key="4">
    <source>
        <dbReference type="ARBA" id="ARBA00022840"/>
    </source>
</evidence>
<evidence type="ECO:0000256" key="8">
    <source>
        <dbReference type="HAMAP-Rule" id="MF_00123"/>
    </source>
</evidence>
<dbReference type="InterPro" id="IPR035684">
    <property type="entry name" value="ArgRS_core"/>
</dbReference>
<dbReference type="EC" id="6.1.1.19" evidence="8"/>
<dbReference type="Pfam" id="PF03485">
    <property type="entry name" value="Arg_tRNA_synt_N"/>
    <property type="match status" value="1"/>
</dbReference>
<dbReference type="Gene3D" id="3.30.1360.70">
    <property type="entry name" value="Arginyl tRNA synthetase N-terminal domain"/>
    <property type="match status" value="1"/>
</dbReference>
<dbReference type="PANTHER" id="PTHR11956">
    <property type="entry name" value="ARGINYL-TRNA SYNTHETASE"/>
    <property type="match status" value="1"/>
</dbReference>
<evidence type="ECO:0000256" key="2">
    <source>
        <dbReference type="ARBA" id="ARBA00022598"/>
    </source>
</evidence>
<dbReference type="InterPro" id="IPR036695">
    <property type="entry name" value="Arg-tRNA-synth_N_sf"/>
</dbReference>
<reference evidence="13 14" key="1">
    <citation type="submission" date="2017-07" db="EMBL/GenBank/DDBJ databases">
        <title>Paenibacillus herberti R33 genome sequencing and assembly.</title>
        <authorList>
            <person name="Su W."/>
        </authorList>
    </citation>
    <scope>NUCLEOTIDE SEQUENCE [LARGE SCALE GENOMIC DNA]</scope>
    <source>
        <strain evidence="13 14">R33</strain>
    </source>
</reference>
<evidence type="ECO:0000256" key="3">
    <source>
        <dbReference type="ARBA" id="ARBA00022741"/>
    </source>
</evidence>
<evidence type="ECO:0000259" key="11">
    <source>
        <dbReference type="SMART" id="SM00836"/>
    </source>
</evidence>
<dbReference type="GO" id="GO:0005737">
    <property type="term" value="C:cytoplasm"/>
    <property type="evidence" value="ECO:0007669"/>
    <property type="project" value="UniProtKB-SubCell"/>
</dbReference>
<dbReference type="Gene3D" id="3.40.50.620">
    <property type="entry name" value="HUPs"/>
    <property type="match status" value="1"/>
</dbReference>
<comment type="catalytic activity">
    <reaction evidence="7 8">
        <text>tRNA(Arg) + L-arginine + ATP = L-arginyl-tRNA(Arg) + AMP + diphosphate</text>
        <dbReference type="Rhea" id="RHEA:20301"/>
        <dbReference type="Rhea" id="RHEA-COMP:9658"/>
        <dbReference type="Rhea" id="RHEA-COMP:9673"/>
        <dbReference type="ChEBI" id="CHEBI:30616"/>
        <dbReference type="ChEBI" id="CHEBI:32682"/>
        <dbReference type="ChEBI" id="CHEBI:33019"/>
        <dbReference type="ChEBI" id="CHEBI:78442"/>
        <dbReference type="ChEBI" id="CHEBI:78513"/>
        <dbReference type="ChEBI" id="CHEBI:456215"/>
        <dbReference type="EC" id="6.1.1.19"/>
    </reaction>
</comment>
<keyword evidence="5 8" id="KW-0648">Protein biosynthesis</keyword>
<keyword evidence="8" id="KW-0963">Cytoplasm</keyword>
<comment type="similarity">
    <text evidence="1 8 9">Belongs to the class-I aminoacyl-tRNA synthetase family.</text>
</comment>
<feature type="short sequence motif" description="'HIGH' region" evidence="8">
    <location>
        <begin position="132"/>
        <end position="142"/>
    </location>
</feature>
<dbReference type="AlphaFoldDB" id="A0A229NYT8"/>
<feature type="domain" description="DALR anticodon binding" evidence="11">
    <location>
        <begin position="461"/>
        <end position="647"/>
    </location>
</feature>
<dbReference type="HAMAP" id="MF_00123">
    <property type="entry name" value="Arg_tRNA_synth"/>
    <property type="match status" value="1"/>
</dbReference>
<dbReference type="RefSeq" id="WP_089525748.1">
    <property type="nucleotide sequence ID" value="NZ_NMUQ01000002.1"/>
</dbReference>
<evidence type="ECO:0000313" key="14">
    <source>
        <dbReference type="Proteomes" id="UP000215145"/>
    </source>
</evidence>
<dbReference type="InterPro" id="IPR001278">
    <property type="entry name" value="Arg-tRNA-ligase"/>
</dbReference>
<dbReference type="Pfam" id="PF05746">
    <property type="entry name" value="DALR_1"/>
    <property type="match status" value="1"/>
</dbReference>
<comment type="subcellular location">
    <subcellularLocation>
        <location evidence="8">Cytoplasm</location>
    </subcellularLocation>
</comment>
<evidence type="ECO:0000256" key="10">
    <source>
        <dbReference type="SAM" id="MobiDB-lite"/>
    </source>
</evidence>
<name>A0A229NYT8_9BACL</name>
<dbReference type="GO" id="GO:0006420">
    <property type="term" value="P:arginyl-tRNA aminoacylation"/>
    <property type="evidence" value="ECO:0007669"/>
    <property type="project" value="UniProtKB-UniRule"/>
</dbReference>
<dbReference type="Pfam" id="PF00750">
    <property type="entry name" value="tRNA-synt_1d"/>
    <property type="match status" value="1"/>
</dbReference>
<dbReference type="PRINTS" id="PR01038">
    <property type="entry name" value="TRNASYNTHARG"/>
</dbReference>
<dbReference type="FunFam" id="3.40.50.620:FF:000116">
    <property type="entry name" value="Arginine--tRNA ligase"/>
    <property type="match status" value="1"/>
</dbReference>
<keyword evidence="14" id="KW-1185">Reference proteome</keyword>
<dbReference type="InterPro" id="IPR005148">
    <property type="entry name" value="Arg-tRNA-synth_N"/>
</dbReference>